<comment type="caution">
    <text evidence="2">The sequence shown here is derived from an EMBL/GenBank/DDBJ whole genome shotgun (WGS) entry which is preliminary data.</text>
</comment>
<dbReference type="RefSeq" id="WP_005200066.1">
    <property type="nucleotide sequence ID" value="NZ_CP022580.1"/>
</dbReference>
<organism evidence="2">
    <name type="scientific">Gordonia rubripertincta</name>
    <name type="common">Rhodococcus corallinus</name>
    <dbReference type="NCBI Taxonomy" id="36822"/>
    <lineage>
        <taxon>Bacteria</taxon>
        <taxon>Bacillati</taxon>
        <taxon>Actinomycetota</taxon>
        <taxon>Actinomycetes</taxon>
        <taxon>Mycobacteriales</taxon>
        <taxon>Gordoniaceae</taxon>
        <taxon>Gordonia</taxon>
    </lineage>
</organism>
<dbReference type="GeneID" id="97371985"/>
<accession>A0AAW6RBC3</accession>
<proteinExistence type="predicted"/>
<dbReference type="KEGG" id="gru:GCWB2_11200"/>
<name>A0AAW6RBC3_GORRU</name>
<dbReference type="EC" id="1.-.-.-" evidence="2"/>
<feature type="domain" description="ER-bound oxygenase mpaB/mpaB'/Rubber oxygenase catalytic" evidence="1">
    <location>
        <begin position="53"/>
        <end position="272"/>
    </location>
</feature>
<dbReference type="AlphaFoldDB" id="A0AAW6RBC3"/>
<protein>
    <submittedName>
        <fullName evidence="2">Oxygenase MpaB family protein</fullName>
        <ecNumber evidence="2">1.-.-.-</ecNumber>
    </submittedName>
</protein>
<dbReference type="Pfam" id="PF09995">
    <property type="entry name" value="MPAB_Lcp_cat"/>
    <property type="match status" value="1"/>
</dbReference>
<evidence type="ECO:0000259" key="1">
    <source>
        <dbReference type="Pfam" id="PF09995"/>
    </source>
</evidence>
<keyword evidence="2" id="KW-0560">Oxidoreductase</keyword>
<evidence type="ECO:0000313" key="2">
    <source>
        <dbReference type="EMBL" id="MDG6783233.1"/>
    </source>
</evidence>
<dbReference type="EMBL" id="JARUXG010000018">
    <property type="protein sequence ID" value="MDG6783233.1"/>
    <property type="molecule type" value="Genomic_DNA"/>
</dbReference>
<gene>
    <name evidence="2" type="ORF">QBL07_20655</name>
</gene>
<dbReference type="GO" id="GO:0016491">
    <property type="term" value="F:oxidoreductase activity"/>
    <property type="evidence" value="ECO:0007669"/>
    <property type="project" value="UniProtKB-KW"/>
</dbReference>
<reference evidence="2" key="1">
    <citation type="submission" date="2023-04" db="EMBL/GenBank/DDBJ databases">
        <title>Characterization and analysis of the complete genome of Gordonia rubripertincta 112, the degrader of aromatic and aliphatic compounds.</title>
        <authorList>
            <person name="Frantsuzova E."/>
            <person name="Bogun A."/>
            <person name="Delegan Y."/>
        </authorList>
    </citation>
    <scope>NUCLEOTIDE SEQUENCE</scope>
    <source>
        <strain evidence="2">112</strain>
    </source>
</reference>
<dbReference type="InterPro" id="IPR018713">
    <property type="entry name" value="MPAB/Lcp_cat_dom"/>
</dbReference>
<sequence length="327" mass="36543">MAITHPTRDKPTRKWIDRRIAELDPEVDYVEIVRLTTLYRANAMQMDWFYTVGTPAAGISPAVNDAVLRNGTGKFLTQSVKRRDDSVDHLLLWFEHGPDAAATKKSISMVNKYHAHFARDYPTGFSDPEDYIYILCLNATLVHIASTSLGLRGFTPKQQRAAYLFWSDITDQFTTPAGQSVTELAQFPASFADMVAYVHDYQHRPWPVHAPSRDGTLAGADRFAATWFPRPLQFFGRALITAFFPDDLRRAHDVPAPPKPVAWAARRFMKTMMQLSDSVLSDPVETYLDKRRRKSLTGAPASAVDTAVHRSIGPAAAGCPHLSAARP</sequence>